<evidence type="ECO:0000256" key="4">
    <source>
        <dbReference type="ARBA" id="ARBA00022475"/>
    </source>
</evidence>
<evidence type="ECO:0000256" key="3">
    <source>
        <dbReference type="ARBA" id="ARBA00022448"/>
    </source>
</evidence>
<comment type="subcellular location">
    <subcellularLocation>
        <location evidence="1 9">Cell membrane</location>
        <topology evidence="1 9">Multi-pass membrane protein</topology>
    </subcellularLocation>
</comment>
<feature type="transmembrane region" description="Helical" evidence="9">
    <location>
        <begin position="149"/>
        <end position="175"/>
    </location>
</feature>
<feature type="transmembrane region" description="Helical" evidence="9">
    <location>
        <begin position="407"/>
        <end position="428"/>
    </location>
</feature>
<keyword evidence="11" id="KW-1185">Reference proteome</keyword>
<dbReference type="InterPro" id="IPR001463">
    <property type="entry name" value="Na/Ala_symport"/>
</dbReference>
<evidence type="ECO:0000256" key="2">
    <source>
        <dbReference type="ARBA" id="ARBA00009261"/>
    </source>
</evidence>
<keyword evidence="5 9" id="KW-0812">Transmembrane</keyword>
<evidence type="ECO:0000256" key="7">
    <source>
        <dbReference type="ARBA" id="ARBA00022989"/>
    </source>
</evidence>
<feature type="transmembrane region" description="Helical" evidence="9">
    <location>
        <begin position="227"/>
        <end position="245"/>
    </location>
</feature>
<evidence type="ECO:0000256" key="6">
    <source>
        <dbReference type="ARBA" id="ARBA00022847"/>
    </source>
</evidence>
<dbReference type="STRING" id="263852.SAMN02745116_00315"/>
<keyword evidence="8 9" id="KW-0472">Membrane</keyword>
<dbReference type="Gene3D" id="1.20.1740.10">
    <property type="entry name" value="Amino acid/polyamine transporter I"/>
    <property type="match status" value="1"/>
</dbReference>
<proteinExistence type="inferred from homology"/>
<feature type="transmembrane region" description="Helical" evidence="9">
    <location>
        <begin position="257"/>
        <end position="279"/>
    </location>
</feature>
<dbReference type="PANTHER" id="PTHR30330:SF3">
    <property type="entry name" value="TRANSCRIPTIONAL REGULATOR, LRP FAMILY"/>
    <property type="match status" value="1"/>
</dbReference>
<dbReference type="Pfam" id="PF01235">
    <property type="entry name" value="Na_Ala_symp"/>
    <property type="match status" value="1"/>
</dbReference>
<protein>
    <submittedName>
        <fullName evidence="10">Alanine or glycine:cation symporter, AGCS family</fullName>
    </submittedName>
</protein>
<dbReference type="GO" id="GO:0005283">
    <property type="term" value="F:amino acid:sodium symporter activity"/>
    <property type="evidence" value="ECO:0007669"/>
    <property type="project" value="InterPro"/>
</dbReference>
<evidence type="ECO:0000256" key="9">
    <source>
        <dbReference type="RuleBase" id="RU363064"/>
    </source>
</evidence>
<evidence type="ECO:0000256" key="5">
    <source>
        <dbReference type="ARBA" id="ARBA00022692"/>
    </source>
</evidence>
<comment type="similarity">
    <text evidence="2 9">Belongs to the alanine or glycine:cation symporter (AGCS) (TC 2.A.25) family.</text>
</comment>
<dbReference type="OrthoDB" id="9804874at2"/>
<dbReference type="NCBIfam" id="TIGR00835">
    <property type="entry name" value="agcS"/>
    <property type="match status" value="1"/>
</dbReference>
<dbReference type="FunFam" id="1.20.1740.10:FF:000004">
    <property type="entry name" value="Sodium:alanine symporter family protein"/>
    <property type="match status" value="1"/>
</dbReference>
<keyword evidence="6 9" id="KW-0769">Symport</keyword>
<sequence>MNITQWLEWFDEKVWGLPMIFIIIGLGLYLSIRLKGLQLRRLPLAMRYMLANEEDGEGEISSFGALCTSLSATIGTGNIVGVATAICVGGPGALFWMWLAALVGMCTKFAEGVLAIKYRVFTENGKALGGPFYYIQKGMGEKYKWLAKLFAFFACLAGLLGIGTITQITGITTGFQGLFDKELTYSFDLFGMKTGWITVIVGLVVTASVAFVLIGGVKRIASVSEKMIPAMVVMYIALCLFVILFNIKAIPSAFAEIFSSAFGLKATTGGAIGAMFVAMQKGVARGIFSNEAGLGSAPIAAAAAKTNEPVRQGLVSMTAVFIDTIIVCTMTGLSIVLTGAWKVEGLQGSAVTIYAFQNALPINHVLAGFLLILCLALFAYSTILGWNYYAERCLAYLTNNNEKASKIFRYCWIAAVFVGPYLTVSQVWTLADIFNGLMAFPNLLALAVLSPVVIMESKSFFNRLSHDGFNTIVEPKVDEVNDIEISTPLEEGAID</sequence>
<gene>
    <name evidence="10" type="ORF">SAMN02745116_00315</name>
</gene>
<dbReference type="PROSITE" id="PS00873">
    <property type="entry name" value="NA_ALANINE_SYMP"/>
    <property type="match status" value="1"/>
</dbReference>
<evidence type="ECO:0000256" key="1">
    <source>
        <dbReference type="ARBA" id="ARBA00004651"/>
    </source>
</evidence>
<dbReference type="PANTHER" id="PTHR30330">
    <property type="entry name" value="AGSS FAMILY TRANSPORTER, SODIUM-ALANINE"/>
    <property type="match status" value="1"/>
</dbReference>
<evidence type="ECO:0000313" key="11">
    <source>
        <dbReference type="Proteomes" id="UP000190328"/>
    </source>
</evidence>
<dbReference type="Proteomes" id="UP000190328">
    <property type="component" value="Unassembled WGS sequence"/>
</dbReference>
<accession>A0A1T4KP53</accession>
<feature type="transmembrane region" description="Helical" evidence="9">
    <location>
        <begin position="434"/>
        <end position="454"/>
    </location>
</feature>
<keyword evidence="7 9" id="KW-1133">Transmembrane helix</keyword>
<organism evidence="10 11">
    <name type="scientific">Pilibacter termitis</name>
    <dbReference type="NCBI Taxonomy" id="263852"/>
    <lineage>
        <taxon>Bacteria</taxon>
        <taxon>Bacillati</taxon>
        <taxon>Bacillota</taxon>
        <taxon>Bacilli</taxon>
        <taxon>Lactobacillales</taxon>
        <taxon>Enterococcaceae</taxon>
        <taxon>Pilibacter</taxon>
    </lineage>
</organism>
<feature type="transmembrane region" description="Helical" evidence="9">
    <location>
        <begin position="195"/>
        <end position="215"/>
    </location>
</feature>
<feature type="transmembrane region" description="Helical" evidence="9">
    <location>
        <begin position="320"/>
        <end position="341"/>
    </location>
</feature>
<dbReference type="GO" id="GO:0005886">
    <property type="term" value="C:plasma membrane"/>
    <property type="evidence" value="ECO:0007669"/>
    <property type="project" value="UniProtKB-SubCell"/>
</dbReference>
<keyword evidence="3 9" id="KW-0813">Transport</keyword>
<reference evidence="11" key="1">
    <citation type="submission" date="2017-02" db="EMBL/GenBank/DDBJ databases">
        <authorList>
            <person name="Varghese N."/>
            <person name="Submissions S."/>
        </authorList>
    </citation>
    <scope>NUCLEOTIDE SEQUENCE [LARGE SCALE GENOMIC DNA]</scope>
    <source>
        <strain evidence="11">ATCC BAA-1030</strain>
    </source>
</reference>
<evidence type="ECO:0000313" key="10">
    <source>
        <dbReference type="EMBL" id="SJZ44206.1"/>
    </source>
</evidence>
<keyword evidence="4 9" id="KW-1003">Cell membrane</keyword>
<dbReference type="EMBL" id="FUXI01000003">
    <property type="protein sequence ID" value="SJZ44206.1"/>
    <property type="molecule type" value="Genomic_DNA"/>
</dbReference>
<name>A0A1T4KP53_9ENTE</name>
<feature type="transmembrane region" description="Helical" evidence="9">
    <location>
        <begin position="14"/>
        <end position="32"/>
    </location>
</feature>
<dbReference type="PRINTS" id="PR00175">
    <property type="entry name" value="NAALASMPORT"/>
</dbReference>
<feature type="transmembrane region" description="Helical" evidence="9">
    <location>
        <begin position="361"/>
        <end position="386"/>
    </location>
</feature>
<dbReference type="AlphaFoldDB" id="A0A1T4KP53"/>
<evidence type="ECO:0000256" key="8">
    <source>
        <dbReference type="ARBA" id="ARBA00023136"/>
    </source>
</evidence>